<name>A0A1F8B571_9BACT</name>
<dbReference type="STRING" id="1802516.A3A75_03080"/>
<dbReference type="EMBL" id="MGHC01000026">
    <property type="protein sequence ID" value="OGM59176.1"/>
    <property type="molecule type" value="Genomic_DNA"/>
</dbReference>
<keyword evidence="1" id="KW-0175">Coiled coil</keyword>
<proteinExistence type="predicted"/>
<protein>
    <recommendedName>
        <fullName evidence="2">Sporulation stage II protein D amidase enhancer LytB N-terminal domain-containing protein</fullName>
    </recommendedName>
</protein>
<comment type="caution">
    <text evidence="3">The sequence shown here is derived from an EMBL/GenBank/DDBJ whole genome shotgun (WGS) entry which is preliminary data.</text>
</comment>
<evidence type="ECO:0000313" key="4">
    <source>
        <dbReference type="Proteomes" id="UP000179018"/>
    </source>
</evidence>
<feature type="domain" description="Sporulation stage II protein D amidase enhancer LytB N-terminal" evidence="2">
    <location>
        <begin position="341"/>
        <end position="416"/>
    </location>
</feature>
<feature type="coiled-coil region" evidence="1">
    <location>
        <begin position="90"/>
        <end position="117"/>
    </location>
</feature>
<evidence type="ECO:0000259" key="2">
    <source>
        <dbReference type="Pfam" id="PF08486"/>
    </source>
</evidence>
<sequence>MIIQLISKFLKFKNLAWLSLALLTFLFFSLFTNHKSPSGLEALKGWQLVTIFAEPDCDNPGRGDIDFCLQRIEDELNQLKPAQEYNKKELAGLRSQITSLEKRIVGLSNQLKVVEEDIGVREEDLAYAQAIFIEKTKNHYKFIRLYDPLMPFLSSENASSFFREIVFRQKAANEDIKTMEKYADDLLALKKDKETLEKNKKSLSSLRTQVNSRATFLAGEVEKTEKYLATLTAKQEELLALKAGGFQTSVGETPATLEPCSGPPGSSNYCDPGFRPAYAAFSFGAPHRTGMSQYGALGRSKSGQSAEQILSAYYSGSELRKDYPIPATIGVSGYGRVSFEENYLLGIYEVPERWGDEGGFEALKAQAVAARSYALAVTNNGSGTICPTESCQVYKPQLKSGKWAEAVRATRGWVMVRGGSAATTYYASTSGGFTISQWGWSGIKDAKDDSWPSQAYEKIASSPWFYKAWYRTRGGATCGKSNPWLTGEEAADIINAWEVLYKGGGDVSRISPVDTNCWSGNPYSKGELAGIGGYTSVTSVSTVYSNSGSTLNISFGTNKGTVTITGEEFKRAFNLRAPGYIGLKSSLFNIEKL</sequence>
<dbReference type="InterPro" id="IPR013693">
    <property type="entry name" value="SpoIID/LytB_N"/>
</dbReference>
<reference evidence="3 4" key="1">
    <citation type="journal article" date="2016" name="Nat. Commun.">
        <title>Thousands of microbial genomes shed light on interconnected biogeochemical processes in an aquifer system.</title>
        <authorList>
            <person name="Anantharaman K."/>
            <person name="Brown C.T."/>
            <person name="Hug L.A."/>
            <person name="Sharon I."/>
            <person name="Castelle C.J."/>
            <person name="Probst A.J."/>
            <person name="Thomas B.C."/>
            <person name="Singh A."/>
            <person name="Wilkins M.J."/>
            <person name="Karaoz U."/>
            <person name="Brodie E.L."/>
            <person name="Williams K.H."/>
            <person name="Hubbard S.S."/>
            <person name="Banfield J.F."/>
        </authorList>
    </citation>
    <scope>NUCLEOTIDE SEQUENCE [LARGE SCALE GENOMIC DNA]</scope>
</reference>
<dbReference type="Pfam" id="PF08486">
    <property type="entry name" value="SpoIID"/>
    <property type="match status" value="1"/>
</dbReference>
<accession>A0A1F8B571</accession>
<feature type="coiled-coil region" evidence="1">
    <location>
        <begin position="179"/>
        <end position="206"/>
    </location>
</feature>
<dbReference type="Gene3D" id="6.10.250.3150">
    <property type="match status" value="1"/>
</dbReference>
<gene>
    <name evidence="3" type="ORF">A3A75_03080</name>
</gene>
<evidence type="ECO:0000313" key="3">
    <source>
        <dbReference type="EMBL" id="OGM59176.1"/>
    </source>
</evidence>
<evidence type="ECO:0000256" key="1">
    <source>
        <dbReference type="SAM" id="Coils"/>
    </source>
</evidence>
<dbReference type="Proteomes" id="UP000179018">
    <property type="component" value="Unassembled WGS sequence"/>
</dbReference>
<organism evidence="3 4">
    <name type="scientific">Candidatus Woesebacteria bacterium RIFCSPLOWO2_01_FULL_39_10</name>
    <dbReference type="NCBI Taxonomy" id="1802516"/>
    <lineage>
        <taxon>Bacteria</taxon>
        <taxon>Candidatus Woeseibacteriota</taxon>
    </lineage>
</organism>
<dbReference type="AlphaFoldDB" id="A0A1F8B571"/>